<comment type="similarity">
    <text evidence="3">Belongs to the class-V pyridoxal-phosphate-dependent aminotransferase family. NifS/IscS subfamily.</text>
</comment>
<dbReference type="GO" id="GO:0051536">
    <property type="term" value="F:iron-sulfur cluster binding"/>
    <property type="evidence" value="ECO:0007669"/>
    <property type="project" value="UniProtKB-KW"/>
</dbReference>
<accession>A0AAU7J901</accession>
<comment type="catalytic activity">
    <reaction evidence="10">
        <text>(sulfur carrier)-H + L-cysteine = (sulfur carrier)-SH + L-alanine</text>
        <dbReference type="Rhea" id="RHEA:43892"/>
        <dbReference type="Rhea" id="RHEA-COMP:14737"/>
        <dbReference type="Rhea" id="RHEA-COMP:14739"/>
        <dbReference type="ChEBI" id="CHEBI:29917"/>
        <dbReference type="ChEBI" id="CHEBI:35235"/>
        <dbReference type="ChEBI" id="CHEBI:57972"/>
        <dbReference type="ChEBI" id="CHEBI:64428"/>
        <dbReference type="EC" id="2.8.1.7"/>
    </reaction>
</comment>
<dbReference type="Gene3D" id="3.90.1150.10">
    <property type="entry name" value="Aspartate Aminotransferase, domain 1"/>
    <property type="match status" value="1"/>
</dbReference>
<evidence type="ECO:0000256" key="9">
    <source>
        <dbReference type="ARBA" id="ARBA00023014"/>
    </source>
</evidence>
<feature type="domain" description="Aminotransferase class V" evidence="11">
    <location>
        <begin position="8"/>
        <end position="374"/>
    </location>
</feature>
<evidence type="ECO:0000256" key="3">
    <source>
        <dbReference type="ARBA" id="ARBA00006490"/>
    </source>
</evidence>
<dbReference type="EMBL" id="CP157484">
    <property type="protein sequence ID" value="XBO36753.1"/>
    <property type="molecule type" value="Genomic_DNA"/>
</dbReference>
<dbReference type="Gene3D" id="1.10.260.50">
    <property type="match status" value="1"/>
</dbReference>
<dbReference type="Pfam" id="PF00266">
    <property type="entry name" value="Aminotran_5"/>
    <property type="match status" value="1"/>
</dbReference>
<evidence type="ECO:0000256" key="6">
    <source>
        <dbReference type="ARBA" id="ARBA00022723"/>
    </source>
</evidence>
<name>A0AAU7J901_9HYPH</name>
<dbReference type="SUPFAM" id="SSF53383">
    <property type="entry name" value="PLP-dependent transferases"/>
    <property type="match status" value="1"/>
</dbReference>
<dbReference type="RefSeq" id="WP_406853568.1">
    <property type="nucleotide sequence ID" value="NZ_CP157484.1"/>
</dbReference>
<keyword evidence="8" id="KW-0408">Iron</keyword>
<reference evidence="12" key="1">
    <citation type="submission" date="2024-05" db="EMBL/GenBank/DDBJ databases">
        <authorList>
            <person name="Kim S."/>
            <person name="Heo J."/>
            <person name="Choi H."/>
            <person name="Choi Y."/>
            <person name="Kwon S.-W."/>
            <person name="Kim Y."/>
        </authorList>
    </citation>
    <scope>NUCLEOTIDE SEQUENCE</scope>
    <source>
        <strain evidence="12">KACC 23698</strain>
    </source>
</reference>
<keyword evidence="5" id="KW-0808">Transferase</keyword>
<evidence type="ECO:0000256" key="8">
    <source>
        <dbReference type="ARBA" id="ARBA00023004"/>
    </source>
</evidence>
<evidence type="ECO:0000256" key="4">
    <source>
        <dbReference type="ARBA" id="ARBA00013558"/>
    </source>
</evidence>
<dbReference type="PANTHER" id="PTHR11601:SF34">
    <property type="entry name" value="CYSTEINE DESULFURASE"/>
    <property type="match status" value="1"/>
</dbReference>
<dbReference type="InterPro" id="IPR015424">
    <property type="entry name" value="PyrdxlP-dep_Trfase"/>
</dbReference>
<evidence type="ECO:0000313" key="12">
    <source>
        <dbReference type="EMBL" id="XBO36753.1"/>
    </source>
</evidence>
<keyword evidence="7" id="KW-0663">Pyridoxal phosphate</keyword>
<keyword evidence="9" id="KW-0411">Iron-sulfur</keyword>
<evidence type="ECO:0000256" key="5">
    <source>
        <dbReference type="ARBA" id="ARBA00022679"/>
    </source>
</evidence>
<dbReference type="GO" id="GO:0046872">
    <property type="term" value="F:metal ion binding"/>
    <property type="evidence" value="ECO:0007669"/>
    <property type="project" value="UniProtKB-KW"/>
</dbReference>
<dbReference type="InterPro" id="IPR015422">
    <property type="entry name" value="PyrdxlP-dep_Trfase_small"/>
</dbReference>
<keyword evidence="6" id="KW-0479">Metal-binding</keyword>
<evidence type="ECO:0000256" key="2">
    <source>
        <dbReference type="ARBA" id="ARBA00003120"/>
    </source>
</evidence>
<comment type="cofactor">
    <cofactor evidence="1">
        <name>pyridoxal 5'-phosphate</name>
        <dbReference type="ChEBI" id="CHEBI:597326"/>
    </cofactor>
</comment>
<dbReference type="AlphaFoldDB" id="A0AAU7J901"/>
<protein>
    <recommendedName>
        <fullName evidence="4">Cysteine desulfurase</fullName>
    </recommendedName>
</protein>
<proteinExistence type="inferred from homology"/>
<sequence length="394" mass="40655">MAGAQRANLDHNATTTVRPAVIDAVAAALAAGGNPSSVHAEGRAARGRVESARDDVAALLGVPARAVWFTSGGTEANVLALTPFIETAREKRPLDRLLTSAIEHPCVLEGARFPQDRIERIPVAPDGVVDLGWLESRLVDMASKGERALVSVQAANNETGALQPVRAAADLAHAHGGLLHCDAVQAIGKVGFDVASSGADLVAVSAHKIGGPQGVGALAASSPSLHIAERVLRGGGQERGLRAGTENAPGVAGFGAAAREARLQGAAEAARMTRLRDRLEAGLRELAPDVVIFSSGVERLPNTTLFALPGQAAETALIAFDLDGVALSSGSACSSGKVRRSHVLQAMGVSDDLAGGAIRVSLGWSSVEADVERFLKAFEKLRDALHLRQGRRAA</sequence>
<dbReference type="InterPro" id="IPR000192">
    <property type="entry name" value="Aminotrans_V_dom"/>
</dbReference>
<dbReference type="PIRSF" id="PIRSF005572">
    <property type="entry name" value="NifS"/>
    <property type="match status" value="1"/>
</dbReference>
<dbReference type="InterPro" id="IPR016454">
    <property type="entry name" value="Cysteine_dSase"/>
</dbReference>
<dbReference type="PANTHER" id="PTHR11601">
    <property type="entry name" value="CYSTEINE DESULFURYLASE FAMILY MEMBER"/>
    <property type="match status" value="1"/>
</dbReference>
<gene>
    <name evidence="12" type="ORF">ABEG18_13440</name>
</gene>
<dbReference type="GO" id="GO:0031071">
    <property type="term" value="F:cysteine desulfurase activity"/>
    <property type="evidence" value="ECO:0007669"/>
    <property type="project" value="UniProtKB-EC"/>
</dbReference>
<evidence type="ECO:0000256" key="10">
    <source>
        <dbReference type="ARBA" id="ARBA00050776"/>
    </source>
</evidence>
<evidence type="ECO:0000256" key="7">
    <source>
        <dbReference type="ARBA" id="ARBA00022898"/>
    </source>
</evidence>
<dbReference type="Gene3D" id="3.40.640.10">
    <property type="entry name" value="Type I PLP-dependent aspartate aminotransferase-like (Major domain)"/>
    <property type="match status" value="1"/>
</dbReference>
<evidence type="ECO:0000256" key="1">
    <source>
        <dbReference type="ARBA" id="ARBA00001933"/>
    </source>
</evidence>
<evidence type="ECO:0000259" key="11">
    <source>
        <dbReference type="Pfam" id="PF00266"/>
    </source>
</evidence>
<comment type="function">
    <text evidence="2">Catalyzes the removal of elemental sulfur atoms from cysteine to produce alanine. Seems to participate in the biosynthesis of the nitrogenase metalloclusters by providing the inorganic sulfur required for the Fe-S core formation.</text>
</comment>
<organism evidence="12">
    <name type="scientific">Alsobacter sp. KACC 23698</name>
    <dbReference type="NCBI Taxonomy" id="3149229"/>
    <lineage>
        <taxon>Bacteria</taxon>
        <taxon>Pseudomonadati</taxon>
        <taxon>Pseudomonadota</taxon>
        <taxon>Alphaproteobacteria</taxon>
        <taxon>Hyphomicrobiales</taxon>
        <taxon>Alsobacteraceae</taxon>
        <taxon>Alsobacter</taxon>
    </lineage>
</organism>
<dbReference type="InterPro" id="IPR015421">
    <property type="entry name" value="PyrdxlP-dep_Trfase_major"/>
</dbReference>